<proteinExistence type="predicted"/>
<organism evidence="1 2">
    <name type="scientific">Phocaeicola salanitronis (strain DSM 18170 / JCM 13657 / CCUG 60908 / BL78)</name>
    <name type="common">Bacteroides salanitronis</name>
    <dbReference type="NCBI Taxonomy" id="667015"/>
    <lineage>
        <taxon>Bacteria</taxon>
        <taxon>Pseudomonadati</taxon>
        <taxon>Bacteroidota</taxon>
        <taxon>Bacteroidia</taxon>
        <taxon>Bacteroidales</taxon>
        <taxon>Bacteroidaceae</taxon>
        <taxon>Phocaeicola</taxon>
    </lineage>
</organism>
<sequence length="662" mass="77201">MVIEQTLHGYDMGHGLLASSLPNLAPEDQALLFKLSDWTGFHVLNANEEDCYLTAYPLPSKKYYAIAKTWYADEMERSGCVWTHTLLIPIDGISQEFDFRTIIDLFHRPNNKNFSDYNLSIEIEDRKMKSLNKNSVFKNFDFLSIIFLYTFLISKNKGACLKIERSQCELQELILSFLQYLPVEYLQYTSLCTGTDTPRKYENELFSLQFVTGGRAVSIDKDSPWEGKVSEENFNEGIRYIINESLKNDDETPYLIRLFSKDIGSSENKFISVANLLRLLDAAMTHDVHTERPDYNDVLYYIFTAFPKSQDGIIVKDNFLSERVVKLFCSESEFLYDVVTYKGMDKANMALMSFTKRLQNLKDDDISDFYSLVNDVASIEEINDATIEILTYALEQLNQQTINPIIESHWETMFPLISKDKDFILKCYWLDFNNEHFSIFFRSLSLDVADGITKWNELLDKILSVNCATEEEWAAYIVKHADDSVIKILDYANVKDVPQNLLQECKLYVKKCLQWIEHQSSFGINTIRFVSNTIKPSCLEVRQSHPSMWMVYLNSDKEGLDYTYYSFIFSLSFNWHDENSLLFLSHSFDRIYIALSKNIFPQKEWERIEPFTEDRGSIFEWDKCKKLCAGVASYLKSNGFDKDAIDKISSEEKIKKRLRKMW</sequence>
<dbReference type="Proteomes" id="UP000007486">
    <property type="component" value="Chromosome"/>
</dbReference>
<gene>
    <name evidence="1" type="ordered locus">Bacsa_1144</name>
</gene>
<dbReference type="Pfam" id="PF20012">
    <property type="entry name" value="GAP1-N1"/>
    <property type="match status" value="1"/>
</dbReference>
<reference evidence="1 2" key="1">
    <citation type="journal article" date="2011" name="Stand. Genomic Sci.">
        <title>Complete genome sequence of Bacteroides salanitronis type strain (BL78).</title>
        <authorList>
            <person name="Gronow S."/>
            <person name="Held B."/>
            <person name="Lucas S."/>
            <person name="Lapidus A."/>
            <person name="Del Rio T.G."/>
            <person name="Nolan M."/>
            <person name="Tice H."/>
            <person name="Deshpande S."/>
            <person name="Cheng J.F."/>
            <person name="Pitluck S."/>
            <person name="Liolios K."/>
            <person name="Pagani I."/>
            <person name="Ivanova N."/>
            <person name="Mavromatis K."/>
            <person name="Pati A."/>
            <person name="Tapia R."/>
            <person name="Han C."/>
            <person name="Goodwin L."/>
            <person name="Chen A."/>
            <person name="Palaniappan K."/>
            <person name="Land M."/>
            <person name="Hauser L."/>
            <person name="Chang Y.J."/>
            <person name="Jeffries C.D."/>
            <person name="Brambilla E.M."/>
            <person name="Rohde M."/>
            <person name="Goker M."/>
            <person name="Detter J.C."/>
            <person name="Woyke T."/>
            <person name="Bristow J."/>
            <person name="Markowitz V."/>
            <person name="Hugenholtz P."/>
            <person name="Kyrpides N.C."/>
            <person name="Klenk H.P."/>
            <person name="Eisen J.A."/>
        </authorList>
    </citation>
    <scope>NUCLEOTIDE SEQUENCE [LARGE SCALE GENOMIC DNA]</scope>
    <source>
        <strain evidence="1 2">DSM 18170</strain>
    </source>
</reference>
<keyword evidence="2" id="KW-1185">Reference proteome</keyword>
<dbReference type="STRING" id="667015.Bacsa_1144"/>
<evidence type="ECO:0000313" key="2">
    <source>
        <dbReference type="Proteomes" id="UP000007486"/>
    </source>
</evidence>
<dbReference type="AlphaFoldDB" id="F0R5M4"/>
<dbReference type="eggNOG" id="ENOG5033IPR">
    <property type="taxonomic scope" value="Bacteria"/>
</dbReference>
<dbReference type="KEGG" id="bsa:Bacsa_1144"/>
<name>F0R5M4_PHOSB</name>
<dbReference type="HOGENOM" id="CLU_431313_0_0_10"/>
<accession>F0R5M4</accession>
<protein>
    <submittedName>
        <fullName evidence="1">Uncharacterized protein</fullName>
    </submittedName>
</protein>
<dbReference type="EMBL" id="CP002530">
    <property type="protein sequence ID" value="ADY35731.1"/>
    <property type="molecule type" value="Genomic_DNA"/>
</dbReference>
<evidence type="ECO:0000313" key="1">
    <source>
        <dbReference type="EMBL" id="ADY35731.1"/>
    </source>
</evidence>